<proteinExistence type="predicted"/>
<organism evidence="2 3">
    <name type="scientific">Canna indica</name>
    <name type="common">Indian-shot</name>
    <dbReference type="NCBI Taxonomy" id="4628"/>
    <lineage>
        <taxon>Eukaryota</taxon>
        <taxon>Viridiplantae</taxon>
        <taxon>Streptophyta</taxon>
        <taxon>Embryophyta</taxon>
        <taxon>Tracheophyta</taxon>
        <taxon>Spermatophyta</taxon>
        <taxon>Magnoliopsida</taxon>
        <taxon>Liliopsida</taxon>
        <taxon>Zingiberales</taxon>
        <taxon>Cannaceae</taxon>
        <taxon>Canna</taxon>
    </lineage>
</organism>
<name>A0AAQ3KEL1_9LILI</name>
<protein>
    <submittedName>
        <fullName evidence="2">Uncharacterized protein</fullName>
    </submittedName>
</protein>
<reference evidence="2 3" key="1">
    <citation type="submission" date="2023-10" db="EMBL/GenBank/DDBJ databases">
        <title>Chromosome-scale genome assembly provides insights into flower coloration mechanisms of Canna indica.</title>
        <authorList>
            <person name="Li C."/>
        </authorList>
    </citation>
    <scope>NUCLEOTIDE SEQUENCE [LARGE SCALE GENOMIC DNA]</scope>
    <source>
        <tissue evidence="2">Flower</tissue>
    </source>
</reference>
<evidence type="ECO:0000313" key="2">
    <source>
        <dbReference type="EMBL" id="WOL06784.1"/>
    </source>
</evidence>
<accession>A0AAQ3KEL1</accession>
<dbReference type="Proteomes" id="UP001327560">
    <property type="component" value="Chromosome 5"/>
</dbReference>
<dbReference type="AlphaFoldDB" id="A0AAQ3KEL1"/>
<dbReference type="EMBL" id="CP136894">
    <property type="protein sequence ID" value="WOL06784.1"/>
    <property type="molecule type" value="Genomic_DNA"/>
</dbReference>
<feature type="compositionally biased region" description="Basic and acidic residues" evidence="1">
    <location>
        <begin position="68"/>
        <end position="78"/>
    </location>
</feature>
<keyword evidence="3" id="KW-1185">Reference proteome</keyword>
<feature type="compositionally biased region" description="Basic residues" evidence="1">
    <location>
        <begin position="79"/>
        <end position="92"/>
    </location>
</feature>
<sequence>MISNPFKWLLHRDKSSVLEGALVDASMASLADEVFQREASGCSLDVLEADLHHLVLVVVTKKGRKEEEIRSGEGGRRVKEIKRRHAHSKSKSKSICLLPK</sequence>
<feature type="region of interest" description="Disordered" evidence="1">
    <location>
        <begin position="68"/>
        <end position="100"/>
    </location>
</feature>
<evidence type="ECO:0000313" key="3">
    <source>
        <dbReference type="Proteomes" id="UP001327560"/>
    </source>
</evidence>
<evidence type="ECO:0000256" key="1">
    <source>
        <dbReference type="SAM" id="MobiDB-lite"/>
    </source>
</evidence>
<gene>
    <name evidence="2" type="ORF">Cni_G15518</name>
</gene>